<dbReference type="EMBL" id="CP011388">
    <property type="protein sequence ID" value="ANE45241.1"/>
    <property type="molecule type" value="Genomic_DNA"/>
</dbReference>
<accession>A0A172TDX9</accession>
<dbReference type="KEGG" id="pswu:SY83_01625"/>
<dbReference type="SMART" id="SM00872">
    <property type="entry name" value="Alpha-mann_mid"/>
    <property type="match status" value="1"/>
</dbReference>
<dbReference type="Gene3D" id="2.70.98.30">
    <property type="entry name" value="Golgi alpha-mannosidase II, domain 4"/>
    <property type="match status" value="1"/>
</dbReference>
<dbReference type="InterPro" id="IPR037094">
    <property type="entry name" value="Glyco_hydro_38_cen_sf"/>
</dbReference>
<dbReference type="FunFam" id="2.70.98.30:FF:000001">
    <property type="entry name" value="alpha-mannosidase 2C1 isoform X2"/>
    <property type="match status" value="1"/>
</dbReference>
<dbReference type="CDD" id="cd10789">
    <property type="entry name" value="GH38N_AMII_ER_cytosolic"/>
    <property type="match status" value="1"/>
</dbReference>
<dbReference type="FunFam" id="1.20.1270.50:FF:000004">
    <property type="entry name" value="alpha-mannosidase 2C1 isoform X1"/>
    <property type="match status" value="1"/>
</dbReference>
<proteinExistence type="inferred from homology"/>
<dbReference type="SUPFAM" id="SSF74650">
    <property type="entry name" value="Galactose mutarotase-like"/>
    <property type="match status" value="1"/>
</dbReference>
<dbReference type="InterPro" id="IPR011013">
    <property type="entry name" value="Gal_mutarotase_sf_dom"/>
</dbReference>
<dbReference type="PANTHER" id="PTHR46017:SF1">
    <property type="entry name" value="ALPHA-MANNOSIDASE 2C1"/>
    <property type="match status" value="1"/>
</dbReference>
<dbReference type="InterPro" id="IPR011682">
    <property type="entry name" value="Glyco_hydro_38_C"/>
</dbReference>
<dbReference type="PATRIC" id="fig|1178515.4.peg.301"/>
<name>A0A172TDX9_9BACL</name>
<comment type="catalytic activity">
    <reaction evidence="1">
        <text>Hydrolysis of terminal, non-reducing alpha-D-mannose residues in alpha-D-mannosides.</text>
        <dbReference type="EC" id="3.2.1.24"/>
    </reaction>
</comment>
<dbReference type="STRING" id="1178515.SY83_01625"/>
<dbReference type="EC" id="3.2.1.24" evidence="3"/>
<evidence type="ECO:0000256" key="4">
    <source>
        <dbReference type="ARBA" id="ARBA00022723"/>
    </source>
</evidence>
<evidence type="ECO:0000259" key="7">
    <source>
        <dbReference type="SMART" id="SM00872"/>
    </source>
</evidence>
<dbReference type="InterPro" id="IPR011330">
    <property type="entry name" value="Glyco_hydro/deAcase_b/a-brl"/>
</dbReference>
<dbReference type="InterPro" id="IPR000602">
    <property type="entry name" value="Glyco_hydro_38_N"/>
</dbReference>
<dbReference type="Gene3D" id="1.20.1270.50">
    <property type="entry name" value="Glycoside hydrolase family 38, central domain"/>
    <property type="match status" value="1"/>
</dbReference>
<dbReference type="SUPFAM" id="SSF88713">
    <property type="entry name" value="Glycoside hydrolase/deacetylase"/>
    <property type="match status" value="1"/>
</dbReference>
<feature type="domain" description="Glycoside hydrolase family 38 central" evidence="7">
    <location>
        <begin position="502"/>
        <end position="579"/>
    </location>
</feature>
<evidence type="ECO:0000256" key="3">
    <source>
        <dbReference type="ARBA" id="ARBA00012752"/>
    </source>
</evidence>
<dbReference type="Pfam" id="PF17677">
    <property type="entry name" value="Glyco_hydro38C2"/>
    <property type="match status" value="1"/>
</dbReference>
<evidence type="ECO:0000256" key="6">
    <source>
        <dbReference type="ARBA" id="ARBA00023295"/>
    </source>
</evidence>
<dbReference type="SUPFAM" id="SSF88688">
    <property type="entry name" value="Families 57/38 glycoside transferase middle domain"/>
    <property type="match status" value="1"/>
</dbReference>
<keyword evidence="4" id="KW-0479">Metal-binding</keyword>
<dbReference type="Gene3D" id="3.20.110.10">
    <property type="entry name" value="Glycoside hydrolase 38, N terminal domain"/>
    <property type="match status" value="1"/>
</dbReference>
<dbReference type="Pfam" id="PF01074">
    <property type="entry name" value="Glyco_hydro_38N"/>
    <property type="match status" value="1"/>
</dbReference>
<dbReference type="Pfam" id="PF09261">
    <property type="entry name" value="Alpha-mann_mid"/>
    <property type="match status" value="1"/>
</dbReference>
<dbReference type="FunFam" id="3.20.110.10:FF:000002">
    <property type="entry name" value="alpha-mannosidase 2C1 isoform X1"/>
    <property type="match status" value="1"/>
</dbReference>
<protein>
    <recommendedName>
        <fullName evidence="3">alpha-mannosidase</fullName>
        <ecNumber evidence="3">3.2.1.24</ecNumber>
    </recommendedName>
</protein>
<evidence type="ECO:0000313" key="8">
    <source>
        <dbReference type="EMBL" id="ANE45241.1"/>
    </source>
</evidence>
<gene>
    <name evidence="8" type="ORF">SY83_01625</name>
</gene>
<dbReference type="GO" id="GO:0004559">
    <property type="term" value="F:alpha-mannosidase activity"/>
    <property type="evidence" value="ECO:0007669"/>
    <property type="project" value="UniProtKB-EC"/>
</dbReference>
<evidence type="ECO:0000256" key="2">
    <source>
        <dbReference type="ARBA" id="ARBA00009792"/>
    </source>
</evidence>
<dbReference type="PANTHER" id="PTHR46017">
    <property type="entry name" value="ALPHA-MANNOSIDASE 2C1"/>
    <property type="match status" value="1"/>
</dbReference>
<dbReference type="InterPro" id="IPR015341">
    <property type="entry name" value="Glyco_hydro_38_cen"/>
</dbReference>
<dbReference type="GO" id="GO:0030246">
    <property type="term" value="F:carbohydrate binding"/>
    <property type="evidence" value="ECO:0007669"/>
    <property type="project" value="InterPro"/>
</dbReference>
<dbReference type="InterPro" id="IPR041147">
    <property type="entry name" value="GH38_C"/>
</dbReference>
<evidence type="ECO:0000256" key="5">
    <source>
        <dbReference type="ARBA" id="ARBA00022801"/>
    </source>
</evidence>
<dbReference type="Proteomes" id="UP000076927">
    <property type="component" value="Chromosome"/>
</dbReference>
<dbReference type="InterPro" id="IPR028995">
    <property type="entry name" value="Glyco_hydro_57/38_cen_sf"/>
</dbReference>
<dbReference type="GO" id="GO:0009313">
    <property type="term" value="P:oligosaccharide catabolic process"/>
    <property type="evidence" value="ECO:0007669"/>
    <property type="project" value="TreeGrafter"/>
</dbReference>
<reference evidence="8 9" key="1">
    <citation type="submission" date="2015-01" db="EMBL/GenBank/DDBJ databases">
        <title>Paenibacillus swuensis/DY6/whole genome sequencing.</title>
        <authorList>
            <person name="Kim M.K."/>
            <person name="Srinivasan S."/>
            <person name="Lee J.-J."/>
        </authorList>
    </citation>
    <scope>NUCLEOTIDE SEQUENCE [LARGE SCALE GENOMIC DNA]</scope>
    <source>
        <strain evidence="8 9">DY6</strain>
    </source>
</reference>
<dbReference type="Pfam" id="PF07748">
    <property type="entry name" value="Glyco_hydro_38C"/>
    <property type="match status" value="1"/>
</dbReference>
<dbReference type="GO" id="GO:0046872">
    <property type="term" value="F:metal ion binding"/>
    <property type="evidence" value="ECO:0007669"/>
    <property type="project" value="UniProtKB-KW"/>
</dbReference>
<keyword evidence="9" id="KW-1185">Reference proteome</keyword>
<evidence type="ECO:0000256" key="1">
    <source>
        <dbReference type="ARBA" id="ARBA00000365"/>
    </source>
</evidence>
<sequence length="1045" mass="119437">MLRIERFIRQLKENEWLSEIQLNPWTFKTCSYEAPGFYVSNQEDSRLVTEGDWLADRGTTFILEQEIHIPPSWRSGKVGLWIDGGGGEGLLYVNGIPYHGLDGNRSYIPLHAEVIAAGSALLRIEWYNPPGYPSELMSGFTDHIPKETDPPPLYLAKSRLVAPNEALQSFRYTIYVYAEAAKLLPDTDAAKLAIIRELHQVMDDHGFGEPGSWNDQNVWLDSELKLKERLASHTSAAGTMLMVGQSHIDTAWLWPLKETVRKVSRTFSTASTLLDEYPKFVYSQSQPQLYSYAKEHYPDVYDRVKRHIVSDRWEVVGGMWVEPDLNIPSGESLVRQLLHGMKFFREEFGAVPRIEWLPDTFGYCASLPQLLKLAGIEYFMTSKMGWNDTNAFPYDLFHWVGIDGTRILSFINHGLNEQTHPVEINDHWSHYKQKSCHPEQMLLYGYGDGGGGVTREMIENVERSANLPGLPSARHGTAHEFFDHAARSGTELPTWTGDLYLELHRGTYTTHARNKRWNRKAEALYREAEVWSSIHTLFGGAYPSEALAKGWKQVLLNQFHDIIPGTSIQEVYERSEQDYAEAFDIGEKAQKDAVAALAGFIEVSAAGGKAYHIFNSLSWKRESLVTITGGSELINVFAYDESGVRLKTDLRVIGTEMYELCVFVPGIPSLGYATIWLRQAEEHNKEHNKEQEQVITFDGIWETNLYSAEWNDRGELVRLYDKEAGREVLISGQPANQLQMFHDRPLVWDAWDIDPRFEKQPAELPTLKSAEVVHSGENRDILRFEWQLNRSSVTQNIIFYRDSRRIDFETSVSWNEKHKLLKVAFPVDILSSKATYEIPFGAVERTTHTNTSWDRAQFEVCGHRWADLSEDNYGVALLNDCKYGYDIKGNVLRLSLLRSSDWPDRTADQGDHQFTYSLYPHLGNRREANIVREGYELNHSLIVVEGSSYSKSGKLPFRHSFIHVEATGVILDTIKRSEDGDSTIIRLYESGGVRESIKLNLHLPLSAWQETNLLEEPMDKVHRIEETGLQVGMIPYQVRTLELKE</sequence>
<dbReference type="RefSeq" id="WP_068603631.1">
    <property type="nucleotide sequence ID" value="NZ_CP011388.1"/>
</dbReference>
<comment type="similarity">
    <text evidence="2">Belongs to the glycosyl hydrolase 38 family.</text>
</comment>
<dbReference type="GO" id="GO:0006013">
    <property type="term" value="P:mannose metabolic process"/>
    <property type="evidence" value="ECO:0007669"/>
    <property type="project" value="InterPro"/>
</dbReference>
<organism evidence="8 9">
    <name type="scientific">Paenibacillus swuensis</name>
    <dbReference type="NCBI Taxonomy" id="1178515"/>
    <lineage>
        <taxon>Bacteria</taxon>
        <taxon>Bacillati</taxon>
        <taxon>Bacillota</taxon>
        <taxon>Bacilli</taxon>
        <taxon>Bacillales</taxon>
        <taxon>Paenibacillaceae</taxon>
        <taxon>Paenibacillus</taxon>
    </lineage>
</organism>
<evidence type="ECO:0000313" key="9">
    <source>
        <dbReference type="Proteomes" id="UP000076927"/>
    </source>
</evidence>
<keyword evidence="6" id="KW-0326">Glycosidase</keyword>
<dbReference type="AlphaFoldDB" id="A0A172TDX9"/>
<dbReference type="InterPro" id="IPR027291">
    <property type="entry name" value="Glyco_hydro_38_N_sf"/>
</dbReference>
<keyword evidence="5" id="KW-0378">Hydrolase</keyword>
<dbReference type="Gene3D" id="2.60.40.2220">
    <property type="match status" value="1"/>
</dbReference>
<dbReference type="OrthoDB" id="9772207at2"/>